<dbReference type="EMBL" id="FRAG01000005">
    <property type="protein sequence ID" value="SHJ66349.1"/>
    <property type="molecule type" value="Genomic_DNA"/>
</dbReference>
<dbReference type="GO" id="GO:0000774">
    <property type="term" value="F:adenyl-nucleotide exchange factor activity"/>
    <property type="evidence" value="ECO:0007669"/>
    <property type="project" value="InterPro"/>
</dbReference>
<dbReference type="InterPro" id="IPR009012">
    <property type="entry name" value="GrpE_head"/>
</dbReference>
<evidence type="ECO:0000313" key="3">
    <source>
        <dbReference type="EMBL" id="SHJ66349.1"/>
    </source>
</evidence>
<evidence type="ECO:0000256" key="1">
    <source>
        <dbReference type="ARBA" id="ARBA00023186"/>
    </source>
</evidence>
<dbReference type="Proteomes" id="UP000184465">
    <property type="component" value="Unassembled WGS sequence"/>
</dbReference>
<organism evidence="3 4">
    <name type="scientific">Paramaledivibacter caminithermalis (strain DSM 15212 / CIP 107654 / DViRD3)</name>
    <name type="common">Clostridium caminithermale</name>
    <dbReference type="NCBI Taxonomy" id="1121301"/>
    <lineage>
        <taxon>Bacteria</taxon>
        <taxon>Bacillati</taxon>
        <taxon>Bacillota</taxon>
        <taxon>Clostridia</taxon>
        <taxon>Peptostreptococcales</taxon>
        <taxon>Caminicellaceae</taxon>
        <taxon>Paramaledivibacter</taxon>
    </lineage>
</organism>
<dbReference type="InterPro" id="IPR000740">
    <property type="entry name" value="GrpE"/>
</dbReference>
<keyword evidence="1" id="KW-0143">Chaperone</keyword>
<dbReference type="AlphaFoldDB" id="A0A1M6L5N0"/>
<dbReference type="RefSeq" id="WP_073146945.1">
    <property type="nucleotide sequence ID" value="NZ_FRAG01000005.1"/>
</dbReference>
<dbReference type="STRING" id="1121301.SAMN02745912_00659"/>
<evidence type="ECO:0000256" key="2">
    <source>
        <dbReference type="SAM" id="Coils"/>
    </source>
</evidence>
<dbReference type="OrthoDB" id="9812586at2"/>
<dbReference type="GO" id="GO:0006457">
    <property type="term" value="P:protein folding"/>
    <property type="evidence" value="ECO:0007669"/>
    <property type="project" value="InterPro"/>
</dbReference>
<keyword evidence="4" id="KW-1185">Reference proteome</keyword>
<evidence type="ECO:0000313" key="4">
    <source>
        <dbReference type="Proteomes" id="UP000184465"/>
    </source>
</evidence>
<protein>
    <submittedName>
        <fullName evidence="3">GrpE protein</fullName>
    </submittedName>
</protein>
<name>A0A1M6L5N0_PARC5</name>
<gene>
    <name evidence="3" type="ORF">SAMN02745912_00659</name>
</gene>
<accession>A0A1M6L5N0</accession>
<dbReference type="GO" id="GO:0051087">
    <property type="term" value="F:protein-folding chaperone binding"/>
    <property type="evidence" value="ECO:0007669"/>
    <property type="project" value="InterPro"/>
</dbReference>
<feature type="coiled-coil region" evidence="2">
    <location>
        <begin position="9"/>
        <end position="36"/>
    </location>
</feature>
<proteinExistence type="predicted"/>
<dbReference type="Pfam" id="PF01025">
    <property type="entry name" value="GrpE"/>
    <property type="match status" value="1"/>
</dbReference>
<reference evidence="3 4" key="1">
    <citation type="submission" date="2016-11" db="EMBL/GenBank/DDBJ databases">
        <authorList>
            <person name="Jaros S."/>
            <person name="Januszkiewicz K."/>
            <person name="Wedrychowicz H."/>
        </authorList>
    </citation>
    <scope>NUCLEOTIDE SEQUENCE [LARGE SCALE GENOMIC DNA]</scope>
    <source>
        <strain evidence="3 4">DSM 15212</strain>
    </source>
</reference>
<dbReference type="Gene3D" id="2.30.22.10">
    <property type="entry name" value="Head domain of nucleotide exchange factor GrpE"/>
    <property type="match status" value="1"/>
</dbReference>
<sequence length="235" mass="27960">MFWKSWFKKKFKNQMIEELERKIIRLEEEHMTITNGLEKIDEEIYKLGEQLSQSSEKIDRGSRLQYKTANDIIGKIKKLDYSIKEKWDFQTKYEFELKQKENLVGNIQLLVQVLLKMLDDIDIACDKEINNDEDNWYRLHKMWEIQIMETFDNIGIKEIEVLGTTFDPLLSEAIDTMTLEEIRSSDGIFLQKDKYLPFEVVKVVRRGFMLSDGSLLRKAKVITIKEERGYEKNKG</sequence>
<keyword evidence="2" id="KW-0175">Coiled coil</keyword>
<dbReference type="GO" id="GO:0042803">
    <property type="term" value="F:protein homodimerization activity"/>
    <property type="evidence" value="ECO:0007669"/>
    <property type="project" value="InterPro"/>
</dbReference>